<name>A0A5Q4VDN7_9BACT</name>
<dbReference type="InterPro" id="IPR036191">
    <property type="entry name" value="RRF_sf"/>
</dbReference>
<evidence type="ECO:0000256" key="5">
    <source>
        <dbReference type="ARBA" id="ARBA00025050"/>
    </source>
</evidence>
<dbReference type="GO" id="GO:0005737">
    <property type="term" value="C:cytoplasm"/>
    <property type="evidence" value="ECO:0007669"/>
    <property type="project" value="UniProtKB-SubCell"/>
</dbReference>
<sequence>MLDTVYSETQEKMARAIDGLKAELLKVRTGRASANMLDSVRVDYYGTLTPLHQMASISTPESRLLVIQPWDATAMKEIEKGILKANVGLTPSNDGKVIRISIPPLTEERRKDIVKQVGKTCEEYKVGVRNLRRDANESLKAFKKDGDISEDELFKGQDQIQKLTDDYIRQIEDLQKVKEKEVLEF</sequence>
<dbReference type="CDD" id="cd00520">
    <property type="entry name" value="RRF"/>
    <property type="match status" value="1"/>
</dbReference>
<evidence type="ECO:0000313" key="9">
    <source>
        <dbReference type="Proteomes" id="UP000321899"/>
    </source>
</evidence>
<dbReference type="PANTHER" id="PTHR20982">
    <property type="entry name" value="RIBOSOME RECYCLING FACTOR"/>
    <property type="match status" value="1"/>
</dbReference>
<evidence type="ECO:0000256" key="1">
    <source>
        <dbReference type="ARBA" id="ARBA00004496"/>
    </source>
</evidence>
<evidence type="ECO:0000256" key="4">
    <source>
        <dbReference type="ARBA" id="ARBA00022917"/>
    </source>
</evidence>
<dbReference type="GO" id="GO:0043023">
    <property type="term" value="F:ribosomal large subunit binding"/>
    <property type="evidence" value="ECO:0007669"/>
    <property type="project" value="TreeGrafter"/>
</dbReference>
<dbReference type="InterPro" id="IPR002661">
    <property type="entry name" value="Ribosome_recyc_fac"/>
</dbReference>
<dbReference type="Gene3D" id="1.10.132.20">
    <property type="entry name" value="Ribosome-recycling factor"/>
    <property type="match status" value="1"/>
</dbReference>
<evidence type="ECO:0000259" key="7">
    <source>
        <dbReference type="Pfam" id="PF01765"/>
    </source>
</evidence>
<comment type="caution">
    <text evidence="8">The sequence shown here is derived from an EMBL/GenBank/DDBJ whole genome shotgun (WGS) entry which is preliminary data.</text>
</comment>
<dbReference type="AlphaFoldDB" id="A0A5Q4VDN7"/>
<dbReference type="FunFam" id="3.30.1360.40:FF:000001">
    <property type="entry name" value="Ribosome-recycling factor"/>
    <property type="match status" value="1"/>
</dbReference>
<comment type="subcellular location">
    <subcellularLocation>
        <location evidence="1 6">Cytoplasm</location>
    </subcellularLocation>
</comment>
<dbReference type="Proteomes" id="UP000321899">
    <property type="component" value="Unassembled WGS sequence"/>
</dbReference>
<dbReference type="GO" id="GO:0006415">
    <property type="term" value="P:translational termination"/>
    <property type="evidence" value="ECO:0007669"/>
    <property type="project" value="UniProtKB-UniRule"/>
</dbReference>
<dbReference type="RefSeq" id="WP_139445860.1">
    <property type="nucleotide sequence ID" value="NZ_VDMB01000002.1"/>
</dbReference>
<accession>A0A5Q4VDN7</accession>
<evidence type="ECO:0000256" key="2">
    <source>
        <dbReference type="ARBA" id="ARBA00005912"/>
    </source>
</evidence>
<comment type="function">
    <text evidence="5 6">Responsible for the release of ribosomes from messenger RNA at the termination of protein biosynthesis. May increase the efficiency of translation by recycling ribosomes from one round of translation to another.</text>
</comment>
<keyword evidence="4 6" id="KW-0648">Protein biosynthesis</keyword>
<feature type="domain" description="Ribosome recycling factor" evidence="7">
    <location>
        <begin position="20"/>
        <end position="183"/>
    </location>
</feature>
<evidence type="ECO:0000256" key="3">
    <source>
        <dbReference type="ARBA" id="ARBA00022490"/>
    </source>
</evidence>
<dbReference type="NCBIfam" id="TIGR00496">
    <property type="entry name" value="frr"/>
    <property type="match status" value="1"/>
</dbReference>
<dbReference type="InterPro" id="IPR023584">
    <property type="entry name" value="Ribosome_recyc_fac_dom"/>
</dbReference>
<dbReference type="PANTHER" id="PTHR20982:SF3">
    <property type="entry name" value="MITOCHONDRIAL RIBOSOME RECYCLING FACTOR PSEUDO 1"/>
    <property type="match status" value="1"/>
</dbReference>
<evidence type="ECO:0000256" key="6">
    <source>
        <dbReference type="HAMAP-Rule" id="MF_00040"/>
    </source>
</evidence>
<comment type="similarity">
    <text evidence="2 6">Belongs to the RRF family.</text>
</comment>
<evidence type="ECO:0000313" key="8">
    <source>
        <dbReference type="EMBL" id="TYT75745.1"/>
    </source>
</evidence>
<protein>
    <recommendedName>
        <fullName evidence="6">Ribosome-recycling factor</fullName>
        <shortName evidence="6">RRF</shortName>
    </recommendedName>
    <alternativeName>
        <fullName evidence="6">Ribosome-releasing factor</fullName>
    </alternativeName>
</protein>
<dbReference type="EMBL" id="VDMB01000002">
    <property type="protein sequence ID" value="TYT75745.1"/>
    <property type="molecule type" value="Genomic_DNA"/>
</dbReference>
<dbReference type="FunFam" id="1.10.132.20:FF:000001">
    <property type="entry name" value="Ribosome-recycling factor"/>
    <property type="match status" value="1"/>
</dbReference>
<dbReference type="SUPFAM" id="SSF55194">
    <property type="entry name" value="Ribosome recycling factor, RRF"/>
    <property type="match status" value="1"/>
</dbReference>
<dbReference type="OrthoDB" id="9804006at2"/>
<dbReference type="HAMAP" id="MF_00040">
    <property type="entry name" value="RRF"/>
    <property type="match status" value="1"/>
</dbReference>
<proteinExistence type="inferred from homology"/>
<dbReference type="Gene3D" id="3.30.1360.40">
    <property type="match status" value="1"/>
</dbReference>
<keyword evidence="9" id="KW-1185">Reference proteome</keyword>
<reference evidence="8 9" key="1">
    <citation type="submission" date="2019-06" db="EMBL/GenBank/DDBJ databases">
        <title>Desulfobotulus mexicanus sp. nov., a novel sulfate-reducing bacterium isolated from the sediment of an alkaline crater lake in Mexico.</title>
        <authorList>
            <person name="Hirschler-Rea A."/>
        </authorList>
    </citation>
    <scope>NUCLEOTIDE SEQUENCE [LARGE SCALE GENOMIC DNA]</scope>
    <source>
        <strain evidence="8 9">PAR22N</strain>
    </source>
</reference>
<gene>
    <name evidence="6" type="primary">frr</name>
    <name evidence="8" type="ORF">FIM25_02235</name>
</gene>
<keyword evidence="3 6" id="KW-0963">Cytoplasm</keyword>
<dbReference type="Pfam" id="PF01765">
    <property type="entry name" value="RRF"/>
    <property type="match status" value="1"/>
</dbReference>
<organism evidence="8 9">
    <name type="scientific">Desulfobotulus mexicanus</name>
    <dbReference type="NCBI Taxonomy" id="2586642"/>
    <lineage>
        <taxon>Bacteria</taxon>
        <taxon>Pseudomonadati</taxon>
        <taxon>Thermodesulfobacteriota</taxon>
        <taxon>Desulfobacteria</taxon>
        <taxon>Desulfobacterales</taxon>
        <taxon>Desulfobacteraceae</taxon>
        <taxon>Desulfobotulus</taxon>
    </lineage>
</organism>